<dbReference type="Gene3D" id="1.10.10.60">
    <property type="entry name" value="Homeodomain-like"/>
    <property type="match status" value="1"/>
</dbReference>
<dbReference type="Proteomes" id="UP000032300">
    <property type="component" value="Chromosome"/>
</dbReference>
<dbReference type="SMART" id="SM00342">
    <property type="entry name" value="HTH_ARAC"/>
    <property type="match status" value="1"/>
</dbReference>
<dbReference type="InterPro" id="IPR018060">
    <property type="entry name" value="HTH_AraC"/>
</dbReference>
<dbReference type="KEGG" id="sphi:TS85_04310"/>
<evidence type="ECO:0000313" key="6">
    <source>
        <dbReference type="Proteomes" id="UP000032300"/>
    </source>
</evidence>
<feature type="domain" description="HTH araC/xylS-type" evidence="4">
    <location>
        <begin position="252"/>
        <end position="350"/>
    </location>
</feature>
<dbReference type="InterPro" id="IPR009057">
    <property type="entry name" value="Homeodomain-like_sf"/>
</dbReference>
<dbReference type="PANTHER" id="PTHR47893:SF1">
    <property type="entry name" value="REGULATORY PROTEIN PCHR"/>
    <property type="match status" value="1"/>
</dbReference>
<evidence type="ECO:0000256" key="1">
    <source>
        <dbReference type="ARBA" id="ARBA00023015"/>
    </source>
</evidence>
<accession>A0A7U4J6K9</accession>
<dbReference type="SUPFAM" id="SSF46689">
    <property type="entry name" value="Homeodomain-like"/>
    <property type="match status" value="2"/>
</dbReference>
<evidence type="ECO:0000256" key="2">
    <source>
        <dbReference type="ARBA" id="ARBA00023163"/>
    </source>
</evidence>
<dbReference type="GO" id="GO:0003700">
    <property type="term" value="F:DNA-binding transcription factor activity"/>
    <property type="evidence" value="ECO:0007669"/>
    <property type="project" value="InterPro"/>
</dbReference>
<reference evidence="5 6" key="2">
    <citation type="submission" date="2015-02" db="EMBL/GenBank/DDBJ databases">
        <title>The complete genome of Sphingomonas hengshuiensis sp. WHSC-8 isolated from soil of Hengshui Lake.</title>
        <authorList>
            <person name="Wei S."/>
            <person name="Guo J."/>
            <person name="Su C."/>
            <person name="Wu R."/>
            <person name="Zhang Z."/>
            <person name="Liang K."/>
            <person name="Li H."/>
            <person name="Wang T."/>
            <person name="Liu H."/>
            <person name="Zhang C."/>
            <person name="Li Z."/>
            <person name="Wang Q."/>
            <person name="Meng J."/>
        </authorList>
    </citation>
    <scope>NUCLEOTIDE SEQUENCE [LARGE SCALE GENOMIC DNA]</scope>
    <source>
        <strain evidence="5 6">WHSC-8</strain>
    </source>
</reference>
<keyword evidence="6" id="KW-1185">Reference proteome</keyword>
<keyword evidence="2" id="KW-0804">Transcription</keyword>
<sequence length="367" mass="40698">MSMNGHKLLSRVPAERSIHDIKRMSRRLHEEPGSRTGEEDGWLKPVGTLGFRYDYDINIARGGWEFYELGSGLSLVVTDMVAAIPTPRRHNMTGHLVMSLVVSGVIPFADARETGLGEPMRRGYCTLYGLREGSTVETVYEPGKHLRWITIVIEADRFRDALGIDPSELSPELQGFFAGTTDLAARHIPVSHPSVALAAHDVLECPFEGTARTAFLRAKAIELSCHVLSAMSDPGNATLGERLSALDLRKLERALQVVRATPQHPIRVDHLAAQVGLSRRRLQQGFRHLYGDTVCNVRDKFRMELAFDLVVDSTMSMIEIAMESGYEHPASFTRAFKASFAASPIAVRNAAQAGRVVKRRRTAATRR</sequence>
<evidence type="ECO:0000313" key="5">
    <source>
        <dbReference type="EMBL" id="AJP71200.1"/>
    </source>
</evidence>
<dbReference type="Pfam" id="PF12833">
    <property type="entry name" value="HTH_18"/>
    <property type="match status" value="1"/>
</dbReference>
<name>A0A7U4J6K9_9SPHN</name>
<evidence type="ECO:0000259" key="4">
    <source>
        <dbReference type="PROSITE" id="PS01124"/>
    </source>
</evidence>
<proteinExistence type="predicted"/>
<reference evidence="5 6" key="1">
    <citation type="journal article" date="2015" name="Int. J. Syst. Evol. Microbiol.">
        <title>Sphingomonas hengshuiensis sp. nov., isolated from lake wetland.</title>
        <authorList>
            <person name="Wei S."/>
            <person name="Wang T."/>
            <person name="Liu H."/>
            <person name="Zhang C."/>
            <person name="Guo J."/>
            <person name="Wang Q."/>
            <person name="Liang K."/>
            <person name="Zhang Z."/>
        </authorList>
    </citation>
    <scope>NUCLEOTIDE SEQUENCE [LARGE SCALE GENOMIC DNA]</scope>
    <source>
        <strain evidence="5 6">WHSC-8</strain>
    </source>
</reference>
<dbReference type="AlphaFoldDB" id="A0A7U4J6K9"/>
<dbReference type="EMBL" id="CP010836">
    <property type="protein sequence ID" value="AJP71200.1"/>
    <property type="molecule type" value="Genomic_DNA"/>
</dbReference>
<protein>
    <recommendedName>
        <fullName evidence="4">HTH araC/xylS-type domain-containing protein</fullName>
    </recommendedName>
</protein>
<evidence type="ECO:0000256" key="3">
    <source>
        <dbReference type="SAM" id="MobiDB-lite"/>
    </source>
</evidence>
<keyword evidence="1" id="KW-0805">Transcription regulation</keyword>
<gene>
    <name evidence="5" type="ORF">TS85_04310</name>
</gene>
<organism evidence="5 6">
    <name type="scientific">Sphingomonas hengshuiensis</name>
    <dbReference type="NCBI Taxonomy" id="1609977"/>
    <lineage>
        <taxon>Bacteria</taxon>
        <taxon>Pseudomonadati</taxon>
        <taxon>Pseudomonadota</taxon>
        <taxon>Alphaproteobacteria</taxon>
        <taxon>Sphingomonadales</taxon>
        <taxon>Sphingomonadaceae</taxon>
        <taxon>Sphingomonas</taxon>
    </lineage>
</organism>
<feature type="region of interest" description="Disordered" evidence="3">
    <location>
        <begin position="20"/>
        <end position="40"/>
    </location>
</feature>
<dbReference type="InterPro" id="IPR053142">
    <property type="entry name" value="PchR_regulatory_protein"/>
</dbReference>
<dbReference type="PANTHER" id="PTHR47893">
    <property type="entry name" value="REGULATORY PROTEIN PCHR"/>
    <property type="match status" value="1"/>
</dbReference>
<dbReference type="PROSITE" id="PS01124">
    <property type="entry name" value="HTH_ARAC_FAMILY_2"/>
    <property type="match status" value="1"/>
</dbReference>
<dbReference type="GO" id="GO:0043565">
    <property type="term" value="F:sequence-specific DNA binding"/>
    <property type="evidence" value="ECO:0007669"/>
    <property type="project" value="InterPro"/>
</dbReference>